<protein>
    <submittedName>
        <fullName evidence="1">10897_t:CDS:1</fullName>
    </submittedName>
</protein>
<dbReference type="EMBL" id="CAJVPW010011910">
    <property type="protein sequence ID" value="CAG8630156.1"/>
    <property type="molecule type" value="Genomic_DNA"/>
</dbReference>
<accession>A0ACA9N3N1</accession>
<feature type="non-terminal residue" evidence="1">
    <location>
        <position position="1"/>
    </location>
</feature>
<reference evidence="1" key="1">
    <citation type="submission" date="2021-06" db="EMBL/GenBank/DDBJ databases">
        <authorList>
            <person name="Kallberg Y."/>
            <person name="Tangrot J."/>
            <person name="Rosling A."/>
        </authorList>
    </citation>
    <scope>NUCLEOTIDE SEQUENCE</scope>
    <source>
        <strain evidence="1">28 12/20/2015</strain>
    </source>
</reference>
<dbReference type="Proteomes" id="UP000789366">
    <property type="component" value="Unassembled WGS sequence"/>
</dbReference>
<organism evidence="1 2">
    <name type="scientific">Cetraspora pellucida</name>
    <dbReference type="NCBI Taxonomy" id="1433469"/>
    <lineage>
        <taxon>Eukaryota</taxon>
        <taxon>Fungi</taxon>
        <taxon>Fungi incertae sedis</taxon>
        <taxon>Mucoromycota</taxon>
        <taxon>Glomeromycotina</taxon>
        <taxon>Glomeromycetes</taxon>
        <taxon>Diversisporales</taxon>
        <taxon>Gigasporaceae</taxon>
        <taxon>Cetraspora</taxon>
    </lineage>
</organism>
<sequence>ENNQAEQNETTMQVNQDQVNILLKEITNAFRDATLGAINDA</sequence>
<proteinExistence type="predicted"/>
<comment type="caution">
    <text evidence="1">The sequence shown here is derived from an EMBL/GenBank/DDBJ whole genome shotgun (WGS) entry which is preliminary data.</text>
</comment>
<evidence type="ECO:0000313" key="2">
    <source>
        <dbReference type="Proteomes" id="UP000789366"/>
    </source>
</evidence>
<evidence type="ECO:0000313" key="1">
    <source>
        <dbReference type="EMBL" id="CAG8630156.1"/>
    </source>
</evidence>
<name>A0ACA9N3N1_9GLOM</name>
<keyword evidence="2" id="KW-1185">Reference proteome</keyword>
<gene>
    <name evidence="1" type="ORF">SPELUC_LOCUS8196</name>
</gene>